<dbReference type="GeneID" id="13993988"/>
<dbReference type="GO" id="GO:0008233">
    <property type="term" value="F:peptidase activity"/>
    <property type="evidence" value="ECO:0007669"/>
    <property type="project" value="UniProtKB-KW"/>
</dbReference>
<dbReference type="GO" id="GO:0006508">
    <property type="term" value="P:proteolysis"/>
    <property type="evidence" value="ECO:0007669"/>
    <property type="project" value="UniProtKB-KW"/>
</dbReference>
<dbReference type="InterPro" id="IPR005082">
    <property type="entry name" value="Peptidase_U9_T4_prohead"/>
</dbReference>
<reference evidence="1 2" key="1">
    <citation type="journal article" date="2014" name="Virology">
        <title>Supersize me: Cronobacter sakazakii phage GAP32.</title>
        <authorList>
            <person name="Abbasifar R."/>
            <person name="Griffiths M.W."/>
            <person name="Sabour P.M."/>
            <person name="Ackermann H.-W."/>
            <person name="Vandersteegen K."/>
            <person name="Lavigne R."/>
            <person name="Noben J.-P."/>
            <person name="Villa A.A."/>
            <person name="Abbasifar A."/>
            <person name="Nash J.H.E."/>
            <person name="Kropinski A.M."/>
        </authorList>
    </citation>
    <scope>NUCLEOTIDE SEQUENCE [LARGE SCALE GENOMIC DNA]</scope>
    <source>
        <strain evidence="1">GAP-32</strain>
    </source>
</reference>
<keyword evidence="1" id="KW-0645">Protease</keyword>
<accession>K4F6V2</accession>
<dbReference type="Pfam" id="PF03420">
    <property type="entry name" value="Peptidase_S77"/>
    <property type="match status" value="1"/>
</dbReference>
<evidence type="ECO:0000313" key="2">
    <source>
        <dbReference type="Proteomes" id="UP000000457"/>
    </source>
</evidence>
<evidence type="ECO:0000313" key="1">
    <source>
        <dbReference type="EMBL" id="AFC21698.1"/>
    </source>
</evidence>
<sequence>MSNMIREWSSFNDSKIVLEYKEDQHTGRKNCYLKGIAIQADRRNLNERVYPFAEIAKAVNNMAQRIARGESILCECDHPETLTVNLDRVVGMITEVWMEGANGMATIMLLDTTHGRDIRSMIESGVKLGVSSRGSGNVDHNGIVSDFEIVTIDIVAQPSAPDAYPQAVFESLNSKYGAPVNSSNRVFESKKGTFSSVENEIHQFFKNLKG</sequence>
<dbReference type="EMBL" id="JN882285">
    <property type="protein sequence ID" value="AFC21698.1"/>
    <property type="molecule type" value="Genomic_DNA"/>
</dbReference>
<keyword evidence="2" id="KW-1185">Reference proteome</keyword>
<organism evidence="1 2">
    <name type="scientific">Cronobacter phage vB_CsaM_GAP32</name>
    <dbReference type="NCBI Taxonomy" id="1141136"/>
    <lineage>
        <taxon>Viruses</taxon>
        <taxon>Duplodnaviria</taxon>
        <taxon>Heunggongvirae</taxon>
        <taxon>Uroviricota</taxon>
        <taxon>Caudoviricetes</taxon>
        <taxon>Mimasvirus</taxon>
        <taxon>Mimasvirus GAP32</taxon>
    </lineage>
</organism>
<gene>
    <name evidence="1" type="ORF">GAP32_248</name>
</gene>
<dbReference type="Proteomes" id="UP000000457">
    <property type="component" value="Segment"/>
</dbReference>
<dbReference type="OrthoDB" id="11000at10239"/>
<keyword evidence="1" id="KW-0378">Hydrolase</keyword>
<proteinExistence type="predicted"/>
<protein>
    <submittedName>
        <fullName evidence="1">Prohead core scaffold and protease</fullName>
    </submittedName>
</protein>
<name>K4F6V2_9CAUD</name>
<dbReference type="KEGG" id="vg:13993988"/>
<dbReference type="RefSeq" id="YP_006987353.1">
    <property type="nucleotide sequence ID" value="NC_019401.1"/>
</dbReference>